<accession>A0AAX1N6W7</accession>
<sequence length="611" mass="69789">MKRYIKKLSIIITLLSATSCSLVLDKEPLDIISDDQVWNDPNLIRANLVQLYHQAPTRRIFSWGYPWGGVWTDGVAEPADEPGSYCVISDEAVSGYSWADSRRINKSGYQRNDTYMKYWDYESIRGCNEFIEKIETGNISDDDKATLKAEARFIRAFIYFEKVKRYGGVPIITKAQTLDDPQEELYPARNTEQEVYDFIISECDELADLLPEAADQELGRANKYVALSLLSRAALYAGSIAKYGTVQLNGILGISASPDDYYRASLEASNKIITEGPYALFNAYEDKAENYQMLFIDPNHSEVIFSRDFTGIGKGHSYDYFNVVGGYGSGWGNYMQPTLELIDAYDMIDGSDGKIDWENVTGDLASVLANKDPRLHGTVVFDGNPYGDSQVDNYVIEADDGNGYELMYHKSNEINTWIVDGEEIALQNVGKNAYPITFDGGKSGFYMKKFVSMHDLRVPQQQSSTNWIEFRLAEILLNRAEAAVELGQNDIGLQAVNQIRERAGIAKLTSIDINEVRHERQIEMAFETHRMWDMRRWRIADQVMNNVFHGVTVVRRMPDNEYRYIKHSCDTREEGFDSFVPRYFNPDRNYYYPLGEEIVNNNPRILENPNY</sequence>
<comment type="similarity">
    <text evidence="2">Belongs to the SusD family.</text>
</comment>
<evidence type="ECO:0000256" key="1">
    <source>
        <dbReference type="ARBA" id="ARBA00004442"/>
    </source>
</evidence>
<dbReference type="PROSITE" id="PS51257">
    <property type="entry name" value="PROKAR_LIPOPROTEIN"/>
    <property type="match status" value="1"/>
</dbReference>
<dbReference type="AlphaFoldDB" id="A0AAX1N6W7"/>
<evidence type="ECO:0000259" key="7">
    <source>
        <dbReference type="Pfam" id="PF07980"/>
    </source>
</evidence>
<keyword evidence="10" id="KW-1185">Reference proteome</keyword>
<dbReference type="RefSeq" id="WP_169664106.1">
    <property type="nucleotide sequence ID" value="NZ_CP076132.1"/>
</dbReference>
<keyword evidence="4" id="KW-0472">Membrane</keyword>
<keyword evidence="5" id="KW-0998">Cell outer membrane</keyword>
<feature type="signal peptide" evidence="6">
    <location>
        <begin position="1"/>
        <end position="25"/>
    </location>
</feature>
<reference evidence="9 10" key="1">
    <citation type="submission" date="2021-05" db="EMBL/GenBank/DDBJ databases">
        <title>Comparative genomic studies on the polysaccharide-degrading batcterial strains of the Flammeovirga genus.</title>
        <authorList>
            <person name="Zewei F."/>
            <person name="Zheng Z."/>
            <person name="Yu L."/>
            <person name="Ruyue G."/>
            <person name="Yanhong M."/>
            <person name="Yuanyuan C."/>
            <person name="Jingyan G."/>
            <person name="Wenjun H."/>
        </authorList>
    </citation>
    <scope>NUCLEOTIDE SEQUENCE [LARGE SCALE GENOMIC DNA]</scope>
    <source>
        <strain evidence="9 10">NBRC:100898</strain>
    </source>
</reference>
<name>A0AAX1N6W7_9BACT</name>
<dbReference type="Gene3D" id="1.25.40.390">
    <property type="match status" value="1"/>
</dbReference>
<dbReference type="Pfam" id="PF07980">
    <property type="entry name" value="SusD_RagB"/>
    <property type="match status" value="1"/>
</dbReference>
<dbReference type="KEGG" id="fya:KMW28_06435"/>
<evidence type="ECO:0000256" key="3">
    <source>
        <dbReference type="ARBA" id="ARBA00022729"/>
    </source>
</evidence>
<evidence type="ECO:0000256" key="6">
    <source>
        <dbReference type="SAM" id="SignalP"/>
    </source>
</evidence>
<organism evidence="9 10">
    <name type="scientific">Flammeovirga yaeyamensis</name>
    <dbReference type="NCBI Taxonomy" id="367791"/>
    <lineage>
        <taxon>Bacteria</taxon>
        <taxon>Pseudomonadati</taxon>
        <taxon>Bacteroidota</taxon>
        <taxon>Cytophagia</taxon>
        <taxon>Cytophagales</taxon>
        <taxon>Flammeovirgaceae</taxon>
        <taxon>Flammeovirga</taxon>
    </lineage>
</organism>
<dbReference type="InterPro" id="IPR033985">
    <property type="entry name" value="SusD-like_N"/>
</dbReference>
<dbReference type="InterPro" id="IPR012944">
    <property type="entry name" value="SusD_RagB_dom"/>
</dbReference>
<gene>
    <name evidence="9" type="ORF">KMW28_06435</name>
</gene>
<dbReference type="SUPFAM" id="SSF48452">
    <property type="entry name" value="TPR-like"/>
    <property type="match status" value="1"/>
</dbReference>
<evidence type="ECO:0000256" key="2">
    <source>
        <dbReference type="ARBA" id="ARBA00006275"/>
    </source>
</evidence>
<dbReference type="InterPro" id="IPR011990">
    <property type="entry name" value="TPR-like_helical_dom_sf"/>
</dbReference>
<evidence type="ECO:0000259" key="8">
    <source>
        <dbReference type="Pfam" id="PF14322"/>
    </source>
</evidence>
<dbReference type="GO" id="GO:0009279">
    <property type="term" value="C:cell outer membrane"/>
    <property type="evidence" value="ECO:0007669"/>
    <property type="project" value="UniProtKB-SubCell"/>
</dbReference>
<dbReference type="Proteomes" id="UP000678679">
    <property type="component" value="Chromosome 1"/>
</dbReference>
<feature type="chain" id="PRO_5044027405" evidence="6">
    <location>
        <begin position="26"/>
        <end position="611"/>
    </location>
</feature>
<evidence type="ECO:0000313" key="9">
    <source>
        <dbReference type="EMBL" id="QWG03214.1"/>
    </source>
</evidence>
<feature type="domain" description="SusD-like N-terminal" evidence="8">
    <location>
        <begin position="95"/>
        <end position="234"/>
    </location>
</feature>
<evidence type="ECO:0000256" key="5">
    <source>
        <dbReference type="ARBA" id="ARBA00023237"/>
    </source>
</evidence>
<dbReference type="EMBL" id="CP076132">
    <property type="protein sequence ID" value="QWG03214.1"/>
    <property type="molecule type" value="Genomic_DNA"/>
</dbReference>
<keyword evidence="3 6" id="KW-0732">Signal</keyword>
<evidence type="ECO:0000256" key="4">
    <source>
        <dbReference type="ARBA" id="ARBA00023136"/>
    </source>
</evidence>
<evidence type="ECO:0000313" key="10">
    <source>
        <dbReference type="Proteomes" id="UP000678679"/>
    </source>
</evidence>
<protein>
    <submittedName>
        <fullName evidence="9">RagB/SusD family nutrient uptake outer membrane protein</fullName>
    </submittedName>
</protein>
<proteinExistence type="inferred from homology"/>
<feature type="domain" description="RagB/SusD" evidence="7">
    <location>
        <begin position="312"/>
        <end position="611"/>
    </location>
</feature>
<comment type="subcellular location">
    <subcellularLocation>
        <location evidence="1">Cell outer membrane</location>
    </subcellularLocation>
</comment>
<dbReference type="Pfam" id="PF14322">
    <property type="entry name" value="SusD-like_3"/>
    <property type="match status" value="1"/>
</dbReference>